<evidence type="ECO:0000256" key="7">
    <source>
        <dbReference type="ARBA" id="ARBA00022993"/>
    </source>
</evidence>
<dbReference type="Proteomes" id="UP000314960">
    <property type="component" value="Chromosome"/>
</dbReference>
<dbReference type="PRINTS" id="PR01020">
    <property type="entry name" value="LPSBIOSNTHSS"/>
</dbReference>
<dbReference type="NCBIfam" id="TIGR01510">
    <property type="entry name" value="coaD_prev_kdtB"/>
    <property type="match status" value="1"/>
</dbReference>
<dbReference type="GO" id="GO:0005737">
    <property type="term" value="C:cytoplasm"/>
    <property type="evidence" value="ECO:0007669"/>
    <property type="project" value="UniProtKB-SubCell"/>
</dbReference>
<comment type="cofactor">
    <cofactor evidence="9">
        <name>Mg(2+)</name>
        <dbReference type="ChEBI" id="CHEBI:18420"/>
    </cofactor>
</comment>
<proteinExistence type="inferred from homology"/>
<evidence type="ECO:0000313" key="11">
    <source>
        <dbReference type="EMBL" id="AUJ30023.1"/>
    </source>
</evidence>
<keyword evidence="1 9" id="KW-0963">Cytoplasm</keyword>
<dbReference type="Pfam" id="PF01467">
    <property type="entry name" value="CTP_transf_like"/>
    <property type="match status" value="1"/>
</dbReference>
<feature type="domain" description="Cytidyltransferase-like" evidence="10">
    <location>
        <begin position="4"/>
        <end position="133"/>
    </location>
</feature>
<dbReference type="GO" id="GO:0004595">
    <property type="term" value="F:pantetheine-phosphate adenylyltransferase activity"/>
    <property type="evidence" value="ECO:0007669"/>
    <property type="project" value="UniProtKB-UniRule"/>
</dbReference>
<dbReference type="InterPro" id="IPR001980">
    <property type="entry name" value="PPAT"/>
</dbReference>
<dbReference type="RefSeq" id="WP_141053857.1">
    <property type="nucleotide sequence ID" value="NZ_CP018176.1"/>
</dbReference>
<gene>
    <name evidence="9" type="primary">coaD</name>
    <name evidence="11" type="ORF">BSQ49_07315</name>
</gene>
<evidence type="ECO:0000256" key="3">
    <source>
        <dbReference type="ARBA" id="ARBA00022695"/>
    </source>
</evidence>
<dbReference type="InterPro" id="IPR014729">
    <property type="entry name" value="Rossmann-like_a/b/a_fold"/>
</dbReference>
<evidence type="ECO:0000256" key="8">
    <source>
        <dbReference type="ARBA" id="ARBA00029346"/>
    </source>
</evidence>
<dbReference type="SUPFAM" id="SSF52374">
    <property type="entry name" value="Nucleotidylyl transferase"/>
    <property type="match status" value="1"/>
</dbReference>
<feature type="binding site" evidence="9">
    <location>
        <begin position="8"/>
        <end position="9"/>
    </location>
    <ligand>
        <name>ATP</name>
        <dbReference type="ChEBI" id="CHEBI:30616"/>
    </ligand>
</feature>
<dbReference type="CDD" id="cd02163">
    <property type="entry name" value="PPAT"/>
    <property type="match status" value="1"/>
</dbReference>
<keyword evidence="7 9" id="KW-0173">Coenzyme A biosynthesis</keyword>
<keyword evidence="6 9" id="KW-0460">Magnesium</keyword>
<reference evidence="11 12" key="1">
    <citation type="submission" date="2016-11" db="EMBL/GenBank/DDBJ databases">
        <title>Interaction between Lactobacillus species and yeast in water kefir.</title>
        <authorList>
            <person name="Behr J."/>
            <person name="Xu D."/>
            <person name="Vogel R.F."/>
        </authorList>
    </citation>
    <scope>NUCLEOTIDE SEQUENCE [LARGE SCALE GENOMIC DNA]</scope>
    <source>
        <strain evidence="11 12">TMW 1.1822</strain>
    </source>
</reference>
<comment type="subunit">
    <text evidence="9">Homohexamer.</text>
</comment>
<dbReference type="AlphaFoldDB" id="A0A3Q8C9T2"/>
<comment type="pathway">
    <text evidence="9">Cofactor biosynthesis; coenzyme A biosynthesis; CoA from (R)-pantothenate: step 4/5.</text>
</comment>
<feature type="binding site" evidence="9">
    <location>
        <position position="98"/>
    </location>
    <ligand>
        <name>ATP</name>
        <dbReference type="ChEBI" id="CHEBI:30616"/>
    </ligand>
</feature>
<dbReference type="Gene3D" id="3.40.50.620">
    <property type="entry name" value="HUPs"/>
    <property type="match status" value="1"/>
</dbReference>
<dbReference type="UniPathway" id="UPA00241">
    <property type="reaction ID" value="UER00355"/>
</dbReference>
<keyword evidence="4 9" id="KW-0547">Nucleotide-binding</keyword>
<name>A0A3Q8C9T2_9LACO</name>
<evidence type="ECO:0000259" key="10">
    <source>
        <dbReference type="Pfam" id="PF01467"/>
    </source>
</evidence>
<dbReference type="PANTHER" id="PTHR21342:SF1">
    <property type="entry name" value="PHOSPHOPANTETHEINE ADENYLYLTRANSFERASE"/>
    <property type="match status" value="1"/>
</dbReference>
<evidence type="ECO:0000256" key="9">
    <source>
        <dbReference type="HAMAP-Rule" id="MF_00151"/>
    </source>
</evidence>
<feature type="binding site" evidence="9">
    <location>
        <position position="16"/>
    </location>
    <ligand>
        <name>ATP</name>
        <dbReference type="ChEBI" id="CHEBI:30616"/>
    </ligand>
</feature>
<feature type="binding site" evidence="9">
    <location>
        <position position="87"/>
    </location>
    <ligand>
        <name>substrate</name>
    </ligand>
</feature>
<dbReference type="NCBIfam" id="TIGR00125">
    <property type="entry name" value="cyt_tran_rel"/>
    <property type="match status" value="1"/>
</dbReference>
<protein>
    <recommendedName>
        <fullName evidence="9">Phosphopantetheine adenylyltransferase</fullName>
        <ecNumber evidence="9">2.7.7.3</ecNumber>
    </recommendedName>
    <alternativeName>
        <fullName evidence="9">Dephospho-CoA pyrophosphorylase</fullName>
    </alternativeName>
    <alternativeName>
        <fullName evidence="9">Pantetheine-phosphate adenylyltransferase</fullName>
        <shortName evidence="9">PPAT</shortName>
    </alternativeName>
</protein>
<feature type="binding site" evidence="9">
    <location>
        <position position="8"/>
    </location>
    <ligand>
        <name>substrate</name>
    </ligand>
</feature>
<feature type="site" description="Transition state stabilizer" evidence="9">
    <location>
        <position position="16"/>
    </location>
</feature>
<dbReference type="PANTHER" id="PTHR21342">
    <property type="entry name" value="PHOSPHOPANTETHEINE ADENYLYLTRANSFERASE"/>
    <property type="match status" value="1"/>
</dbReference>
<evidence type="ECO:0000256" key="5">
    <source>
        <dbReference type="ARBA" id="ARBA00022840"/>
    </source>
</evidence>
<sequence length="158" mass="17412">MKAVFPGSFDPITCGHLDLIKRASLIFDEIVVLVMTNTNKSGLFSNVERVELIENEVRDIENVAVESRENVLTVQAAKDLQAQVILRGLRSSRDFLYETDIAAINKKLSPGLETLFIPTDKDYGHISSSLIKEVAKFGGNLDGLVPLNVEAALKDKLI</sequence>
<feature type="binding site" evidence="9">
    <location>
        <begin position="88"/>
        <end position="90"/>
    </location>
    <ligand>
        <name>ATP</name>
        <dbReference type="ChEBI" id="CHEBI:30616"/>
    </ligand>
</feature>
<comment type="subcellular location">
    <subcellularLocation>
        <location evidence="9">Cytoplasm</location>
    </subcellularLocation>
</comment>
<dbReference type="HAMAP" id="MF_00151">
    <property type="entry name" value="PPAT_bact"/>
    <property type="match status" value="1"/>
</dbReference>
<dbReference type="GO" id="GO:0005524">
    <property type="term" value="F:ATP binding"/>
    <property type="evidence" value="ECO:0007669"/>
    <property type="project" value="UniProtKB-KW"/>
</dbReference>
<evidence type="ECO:0000256" key="2">
    <source>
        <dbReference type="ARBA" id="ARBA00022679"/>
    </source>
</evidence>
<dbReference type="KEGG" id="lhw:BSQ49_07315"/>
<comment type="catalytic activity">
    <reaction evidence="8 9">
        <text>(R)-4'-phosphopantetheine + ATP + H(+) = 3'-dephospho-CoA + diphosphate</text>
        <dbReference type="Rhea" id="RHEA:19801"/>
        <dbReference type="ChEBI" id="CHEBI:15378"/>
        <dbReference type="ChEBI" id="CHEBI:30616"/>
        <dbReference type="ChEBI" id="CHEBI:33019"/>
        <dbReference type="ChEBI" id="CHEBI:57328"/>
        <dbReference type="ChEBI" id="CHEBI:61723"/>
        <dbReference type="EC" id="2.7.7.3"/>
    </reaction>
</comment>
<comment type="function">
    <text evidence="9">Reversibly transfers an adenylyl group from ATP to 4'-phosphopantetheine, yielding dephospho-CoA (dPCoA) and pyrophosphate.</text>
</comment>
<keyword evidence="5 9" id="KW-0067">ATP-binding</keyword>
<comment type="similarity">
    <text evidence="9">Belongs to the bacterial CoaD family.</text>
</comment>
<dbReference type="GO" id="GO:0015937">
    <property type="term" value="P:coenzyme A biosynthetic process"/>
    <property type="evidence" value="ECO:0007669"/>
    <property type="project" value="UniProtKB-UniRule"/>
</dbReference>
<dbReference type="EMBL" id="CP018176">
    <property type="protein sequence ID" value="AUJ30023.1"/>
    <property type="molecule type" value="Genomic_DNA"/>
</dbReference>
<evidence type="ECO:0000313" key="12">
    <source>
        <dbReference type="Proteomes" id="UP000314960"/>
    </source>
</evidence>
<dbReference type="InterPro" id="IPR004821">
    <property type="entry name" value="Cyt_trans-like"/>
</dbReference>
<feature type="binding site" evidence="9">
    <location>
        <begin position="123"/>
        <end position="129"/>
    </location>
    <ligand>
        <name>ATP</name>
        <dbReference type="ChEBI" id="CHEBI:30616"/>
    </ligand>
</feature>
<organism evidence="11 12">
    <name type="scientific">Liquorilactobacillus hordei</name>
    <dbReference type="NCBI Taxonomy" id="468911"/>
    <lineage>
        <taxon>Bacteria</taxon>
        <taxon>Bacillati</taxon>
        <taxon>Bacillota</taxon>
        <taxon>Bacilli</taxon>
        <taxon>Lactobacillales</taxon>
        <taxon>Lactobacillaceae</taxon>
        <taxon>Liquorilactobacillus</taxon>
    </lineage>
</organism>
<feature type="binding site" evidence="9">
    <location>
        <position position="73"/>
    </location>
    <ligand>
        <name>substrate</name>
    </ligand>
</feature>
<evidence type="ECO:0000256" key="4">
    <source>
        <dbReference type="ARBA" id="ARBA00022741"/>
    </source>
</evidence>
<keyword evidence="2 9" id="KW-0808">Transferase</keyword>
<evidence type="ECO:0000256" key="6">
    <source>
        <dbReference type="ARBA" id="ARBA00022842"/>
    </source>
</evidence>
<accession>A0A3Q8C9T2</accession>
<evidence type="ECO:0000256" key="1">
    <source>
        <dbReference type="ARBA" id="ARBA00022490"/>
    </source>
</evidence>
<dbReference type="EC" id="2.7.7.3" evidence="9"/>
<feature type="binding site" evidence="9">
    <location>
        <position position="40"/>
    </location>
    <ligand>
        <name>substrate</name>
    </ligand>
</feature>
<keyword evidence="3 9" id="KW-0548">Nucleotidyltransferase</keyword>